<dbReference type="EMBL" id="JACAZI010000003">
    <property type="protein sequence ID" value="KAF7365417.1"/>
    <property type="molecule type" value="Genomic_DNA"/>
</dbReference>
<organism evidence="3 4">
    <name type="scientific">Mycena venus</name>
    <dbReference type="NCBI Taxonomy" id="2733690"/>
    <lineage>
        <taxon>Eukaryota</taxon>
        <taxon>Fungi</taxon>
        <taxon>Dikarya</taxon>
        <taxon>Basidiomycota</taxon>
        <taxon>Agaricomycotina</taxon>
        <taxon>Agaricomycetes</taxon>
        <taxon>Agaricomycetidae</taxon>
        <taxon>Agaricales</taxon>
        <taxon>Marasmiineae</taxon>
        <taxon>Mycenaceae</taxon>
        <taxon>Mycena</taxon>
    </lineage>
</organism>
<dbReference type="Pfam" id="PF00248">
    <property type="entry name" value="Aldo_ket_red"/>
    <property type="match status" value="1"/>
</dbReference>
<comment type="caution">
    <text evidence="3">The sequence shown here is derived from an EMBL/GenBank/DDBJ whole genome shotgun (WGS) entry which is preliminary data.</text>
</comment>
<dbReference type="SUPFAM" id="SSF51430">
    <property type="entry name" value="NAD(P)-linked oxidoreductase"/>
    <property type="match status" value="1"/>
</dbReference>
<accession>A0A8H6YUD3</accession>
<evidence type="ECO:0000256" key="1">
    <source>
        <dbReference type="ARBA" id="ARBA00023002"/>
    </source>
</evidence>
<gene>
    <name evidence="3" type="ORF">MVEN_00414400</name>
</gene>
<protein>
    <submittedName>
        <fullName evidence="3">Aldehyde reductase</fullName>
    </submittedName>
</protein>
<name>A0A8H6YUD3_9AGAR</name>
<feature type="domain" description="NADP-dependent oxidoreductase" evidence="2">
    <location>
        <begin position="65"/>
        <end position="258"/>
    </location>
</feature>
<dbReference type="Gene3D" id="3.20.20.100">
    <property type="entry name" value="NADP-dependent oxidoreductase domain"/>
    <property type="match status" value="1"/>
</dbReference>
<keyword evidence="4" id="KW-1185">Reference proteome</keyword>
<dbReference type="InterPro" id="IPR036812">
    <property type="entry name" value="NAD(P)_OxRdtase_dom_sf"/>
</dbReference>
<dbReference type="InterPro" id="IPR023210">
    <property type="entry name" value="NADP_OxRdtase_dom"/>
</dbReference>
<evidence type="ECO:0000313" key="4">
    <source>
        <dbReference type="Proteomes" id="UP000620124"/>
    </source>
</evidence>
<sequence>MAPPQLIFGTANVGSVWTAPEDLDAPSQATARWRHSAFRYSSTLSSNLPRSFATNILAFTADGSGEMTPDAIEKSAKESLEALRIEKINVLYSHRPDPSTPLATQLKGVDAQFKLGRFKEFGVSNWPQASIASFIELAEESCAVKPTAAQYQYNLLARHAEKEFIPFLRRHGIHSSWREGDPFAAGYRRWYIQPGMLAAVERLTALCAEYSLPLPEAAMRWLAHHSALDETDAILIGAKNVVQVEDTVRAVAAGPLPAGLVEGMNSVFDLCKDDAQSTVTF</sequence>
<dbReference type="InterPro" id="IPR050523">
    <property type="entry name" value="AKR_Detox_Biosynth"/>
</dbReference>
<reference evidence="3" key="1">
    <citation type="submission" date="2020-05" db="EMBL/GenBank/DDBJ databases">
        <title>Mycena genomes resolve the evolution of fungal bioluminescence.</title>
        <authorList>
            <person name="Tsai I.J."/>
        </authorList>
    </citation>
    <scope>NUCLEOTIDE SEQUENCE</scope>
    <source>
        <strain evidence="3">CCC161011</strain>
    </source>
</reference>
<evidence type="ECO:0000313" key="3">
    <source>
        <dbReference type="EMBL" id="KAF7365417.1"/>
    </source>
</evidence>
<dbReference type="Proteomes" id="UP000620124">
    <property type="component" value="Unassembled WGS sequence"/>
</dbReference>
<dbReference type="PANTHER" id="PTHR43364:SF4">
    <property type="entry name" value="NAD(P)-LINKED OXIDOREDUCTASE SUPERFAMILY PROTEIN"/>
    <property type="match status" value="1"/>
</dbReference>
<keyword evidence="1" id="KW-0560">Oxidoreductase</keyword>
<proteinExistence type="predicted"/>
<dbReference type="GO" id="GO:0005829">
    <property type="term" value="C:cytosol"/>
    <property type="evidence" value="ECO:0007669"/>
    <property type="project" value="TreeGrafter"/>
</dbReference>
<dbReference type="GO" id="GO:0016491">
    <property type="term" value="F:oxidoreductase activity"/>
    <property type="evidence" value="ECO:0007669"/>
    <property type="project" value="UniProtKB-KW"/>
</dbReference>
<dbReference type="OrthoDB" id="2310150at2759"/>
<evidence type="ECO:0000259" key="2">
    <source>
        <dbReference type="Pfam" id="PF00248"/>
    </source>
</evidence>
<dbReference type="PANTHER" id="PTHR43364">
    <property type="entry name" value="NADH-SPECIFIC METHYLGLYOXAL REDUCTASE-RELATED"/>
    <property type="match status" value="1"/>
</dbReference>
<dbReference type="AlphaFoldDB" id="A0A8H6YUD3"/>